<dbReference type="Pfam" id="PF08240">
    <property type="entry name" value="ADH_N"/>
    <property type="match status" value="1"/>
</dbReference>
<keyword evidence="9" id="KW-1185">Reference proteome</keyword>
<dbReference type="Gene3D" id="3.40.50.720">
    <property type="entry name" value="NAD(P)-binding Rossmann-like Domain"/>
    <property type="match status" value="1"/>
</dbReference>
<evidence type="ECO:0000313" key="9">
    <source>
        <dbReference type="Proteomes" id="UP001528912"/>
    </source>
</evidence>
<dbReference type="RefSeq" id="WP_277193143.1">
    <property type="nucleotide sequence ID" value="NZ_JAROAV010000043.1"/>
</dbReference>
<keyword evidence="4" id="KW-0560">Oxidoreductase</keyword>
<feature type="region of interest" description="Disordered" evidence="5">
    <location>
        <begin position="1"/>
        <end position="23"/>
    </location>
</feature>
<dbReference type="SUPFAM" id="SSF50129">
    <property type="entry name" value="GroES-like"/>
    <property type="match status" value="1"/>
</dbReference>
<evidence type="ECO:0000256" key="2">
    <source>
        <dbReference type="ARBA" id="ARBA00022723"/>
    </source>
</evidence>
<dbReference type="InterPro" id="IPR011032">
    <property type="entry name" value="GroES-like_sf"/>
</dbReference>
<dbReference type="EMBL" id="JAROAV010000043">
    <property type="protein sequence ID" value="MDF8265882.1"/>
    <property type="molecule type" value="Genomic_DNA"/>
</dbReference>
<evidence type="ECO:0000313" key="8">
    <source>
        <dbReference type="EMBL" id="MDF8265882.1"/>
    </source>
</evidence>
<dbReference type="SUPFAM" id="SSF51735">
    <property type="entry name" value="NAD(P)-binding Rossmann-fold domains"/>
    <property type="match status" value="1"/>
</dbReference>
<evidence type="ECO:0000256" key="1">
    <source>
        <dbReference type="ARBA" id="ARBA00001947"/>
    </source>
</evidence>
<gene>
    <name evidence="8" type="ORF">P4R38_16665</name>
</gene>
<keyword evidence="3" id="KW-0862">Zinc</keyword>
<evidence type="ECO:0000259" key="6">
    <source>
        <dbReference type="Pfam" id="PF08240"/>
    </source>
</evidence>
<evidence type="ECO:0000256" key="5">
    <source>
        <dbReference type="SAM" id="MobiDB-lite"/>
    </source>
</evidence>
<evidence type="ECO:0000256" key="3">
    <source>
        <dbReference type="ARBA" id="ARBA00022833"/>
    </source>
</evidence>
<keyword evidence="2" id="KW-0479">Metal-binding</keyword>
<accession>A0ABT6CAF6</accession>
<dbReference type="Gene3D" id="3.90.180.10">
    <property type="entry name" value="Medium-chain alcohol dehydrogenases, catalytic domain"/>
    <property type="match status" value="1"/>
</dbReference>
<evidence type="ECO:0000259" key="7">
    <source>
        <dbReference type="Pfam" id="PF16912"/>
    </source>
</evidence>
<dbReference type="CDD" id="cd08230">
    <property type="entry name" value="glucose_DH"/>
    <property type="match status" value="1"/>
</dbReference>
<dbReference type="Pfam" id="PF16912">
    <property type="entry name" value="Glu_dehyd_C"/>
    <property type="match status" value="1"/>
</dbReference>
<dbReference type="InterPro" id="IPR013154">
    <property type="entry name" value="ADH-like_N"/>
</dbReference>
<feature type="compositionally biased region" description="Polar residues" evidence="5">
    <location>
        <begin position="1"/>
        <end position="11"/>
    </location>
</feature>
<dbReference type="PANTHER" id="PTHR43189:SF2">
    <property type="entry name" value="GLUCOSE 1-DEHYDROGENASE"/>
    <property type="match status" value="1"/>
</dbReference>
<dbReference type="PANTHER" id="PTHR43189">
    <property type="entry name" value="ZINC-TYPE ALCOHOL DEHYDROGENASE-LIKE PROTEIN C1198.01-RELATED"/>
    <property type="match status" value="1"/>
</dbReference>
<organism evidence="8 9">
    <name type="scientific">Luteipulveratus flavus</name>
    <dbReference type="NCBI Taxonomy" id="3031728"/>
    <lineage>
        <taxon>Bacteria</taxon>
        <taxon>Bacillati</taxon>
        <taxon>Actinomycetota</taxon>
        <taxon>Actinomycetes</taxon>
        <taxon>Micrococcales</taxon>
        <taxon>Dermacoccaceae</taxon>
        <taxon>Luteipulveratus</taxon>
    </lineage>
</organism>
<feature type="domain" description="Glucose dehydrogenase C-terminal" evidence="7">
    <location>
        <begin position="145"/>
        <end position="347"/>
    </location>
</feature>
<proteinExistence type="predicted"/>
<evidence type="ECO:0000256" key="4">
    <source>
        <dbReference type="ARBA" id="ARBA00023002"/>
    </source>
</evidence>
<name>A0ABT6CAF6_9MICO</name>
<protein>
    <submittedName>
        <fullName evidence="8">Glucose 1-dehydrogenase</fullName>
    </submittedName>
</protein>
<comment type="caution">
    <text evidence="8">The sequence shown here is derived from an EMBL/GenBank/DDBJ whole genome shotgun (WGS) entry which is preliminary data.</text>
</comment>
<comment type="cofactor">
    <cofactor evidence="1">
        <name>Zn(2+)</name>
        <dbReference type="ChEBI" id="CHEBI:29105"/>
    </cofactor>
</comment>
<dbReference type="InterPro" id="IPR031640">
    <property type="entry name" value="Glu_dehyd_C"/>
</dbReference>
<feature type="domain" description="Alcohol dehydrogenase-like N-terminal" evidence="6">
    <location>
        <begin position="26"/>
        <end position="139"/>
    </location>
</feature>
<reference evidence="8 9" key="1">
    <citation type="submission" date="2023-03" db="EMBL/GenBank/DDBJ databases">
        <title>YIM 133296 draft genome.</title>
        <authorList>
            <person name="Xiong L."/>
        </authorList>
    </citation>
    <scope>NUCLEOTIDE SEQUENCE [LARGE SCALE GENOMIC DNA]</scope>
    <source>
        <strain evidence="8 9">YIM 133296</strain>
    </source>
</reference>
<sequence>MRALTVTPQKKNSLDVADMPDPAEQDGDVLVQALALGVCGTDHEIVEGLYGDAPEGSDRLILGHESLGTVVEAPKGSDFAAGDLIVGVVRMPDPEPCGACAHGEWDMCRNGKYTEHGIKEIHGFGSEQWRVHAQHATKLDPGLREVGVLLEPTTVVAKAWEQVDRIGDRGWFEPKSVLVTGAGPIGLLGALIGAQRGLDVHVLDQTKTGLKPKLVRELGGTYHTTAADAVMKKVKPDVIIEATGAVPVIQAVLADNVPYGIVVLTGISNPEKVSFDLGAVNRDLVLDNGAVVGSVNANMRHYEAGAKVLAEADNDWLERLITRRVPLEKFADAFERQDGDVKVVLTFT</sequence>
<dbReference type="InterPro" id="IPR036291">
    <property type="entry name" value="NAD(P)-bd_dom_sf"/>
</dbReference>
<dbReference type="Proteomes" id="UP001528912">
    <property type="component" value="Unassembled WGS sequence"/>
</dbReference>